<dbReference type="InterPro" id="IPR001680">
    <property type="entry name" value="WD40_rpt"/>
</dbReference>
<comment type="caution">
    <text evidence="7">The sequence shown here is derived from an EMBL/GenBank/DDBJ whole genome shotgun (WGS) entry which is preliminary data.</text>
</comment>
<gene>
    <name evidence="7" type="ORF">KUTeg_023369</name>
</gene>
<keyword evidence="3" id="KW-0677">Repeat</keyword>
<dbReference type="Gene3D" id="2.130.10.10">
    <property type="entry name" value="YVTN repeat-like/Quinoprotein amine dehydrogenase"/>
    <property type="match status" value="2"/>
</dbReference>
<name>A0ABQ9E4X7_TEGGR</name>
<dbReference type="SUPFAM" id="SSF50978">
    <property type="entry name" value="WD40 repeat-like"/>
    <property type="match status" value="1"/>
</dbReference>
<dbReference type="PROSITE" id="PS50294">
    <property type="entry name" value="WD_REPEATS_REGION"/>
    <property type="match status" value="2"/>
</dbReference>
<keyword evidence="4" id="KW-0539">Nucleus</keyword>
<feature type="repeat" description="WD" evidence="5">
    <location>
        <begin position="227"/>
        <end position="268"/>
    </location>
</feature>
<dbReference type="PROSITE" id="PS50082">
    <property type="entry name" value="WD_REPEATS_2"/>
    <property type="match status" value="3"/>
</dbReference>
<dbReference type="InterPro" id="IPR036322">
    <property type="entry name" value="WD40_repeat_dom_sf"/>
</dbReference>
<evidence type="ECO:0000256" key="2">
    <source>
        <dbReference type="ARBA" id="ARBA00022574"/>
    </source>
</evidence>
<dbReference type="InterPro" id="IPR039241">
    <property type="entry name" value="Rrp9-like"/>
</dbReference>
<dbReference type="PRINTS" id="PR00320">
    <property type="entry name" value="GPROTEINBRPT"/>
</dbReference>
<accession>A0ABQ9E4X7</accession>
<reference evidence="7 8" key="1">
    <citation type="submission" date="2022-12" db="EMBL/GenBank/DDBJ databases">
        <title>Chromosome-level genome of Tegillarca granosa.</title>
        <authorList>
            <person name="Kim J."/>
        </authorList>
    </citation>
    <scope>NUCLEOTIDE SEQUENCE [LARGE SCALE GENOMIC DNA]</scope>
    <source>
        <strain evidence="7">Teg-2019</strain>
        <tissue evidence="7">Adductor muscle</tissue>
    </source>
</reference>
<proteinExistence type="predicted"/>
<sequence length="417" mass="47716">MPGVDRMSFFIKDRKRKPEKNQTRVGIKIRNQNKKDDVLSSGKRSKLMDEEIESSSDEDSENEGYKSKNDVTYTSGDESEEETAQEKKLRLVKKYLSQLEDEESSKREDKEIHKDIISHRLKQDLLEQTGKLQKQVADDYIQPTEDNILVLRGHKLPVTCLVISPDDRYIFSGSKDCSVIKLTKENGHTTHVLCLAISSDGKYLASGGRDMSIHIWNPDTCEKIHTFMGHRDTVSGLAFRKDSHQLFSASHDRSVKIWNLDEMSYVETFGSIDCVSLINESNFVSGADDKSLKAQIALSTLLKLNKFLHLHFVHDCIVELKLLMYMYVDNYDEFIFLSAGSKDGCIRLWKCCNDFKHLQPLFTIPITGFVNSMQFSKSGSFLVAGVGQEHKLGRWWRLKEAKNSICIISLQKKNEIK</sequence>
<dbReference type="Pfam" id="PF00400">
    <property type="entry name" value="WD40"/>
    <property type="match status" value="3"/>
</dbReference>
<evidence type="ECO:0000256" key="6">
    <source>
        <dbReference type="SAM" id="MobiDB-lite"/>
    </source>
</evidence>
<protein>
    <recommendedName>
        <fullName evidence="9">U3 small nucleolar RNA-interacting protein 2</fullName>
    </recommendedName>
</protein>
<dbReference type="PANTHER" id="PTHR19865">
    <property type="entry name" value="U3 SMALL NUCLEOLAR RNA INTERACTING PROTEIN 2"/>
    <property type="match status" value="1"/>
</dbReference>
<evidence type="ECO:0008006" key="9">
    <source>
        <dbReference type="Google" id="ProtNLM"/>
    </source>
</evidence>
<keyword evidence="2 5" id="KW-0853">WD repeat</keyword>
<dbReference type="PANTHER" id="PTHR19865:SF0">
    <property type="entry name" value="U3 SMALL NUCLEOLAR RNA-INTERACTING PROTEIN 2"/>
    <property type="match status" value="1"/>
</dbReference>
<dbReference type="EMBL" id="JARBDR010000921">
    <property type="protein sequence ID" value="KAJ8299309.1"/>
    <property type="molecule type" value="Genomic_DNA"/>
</dbReference>
<keyword evidence="8" id="KW-1185">Reference proteome</keyword>
<evidence type="ECO:0000256" key="5">
    <source>
        <dbReference type="PROSITE-ProRule" id="PRU00221"/>
    </source>
</evidence>
<feature type="region of interest" description="Disordered" evidence="6">
    <location>
        <begin position="1"/>
        <end position="86"/>
    </location>
</feature>
<evidence type="ECO:0000313" key="8">
    <source>
        <dbReference type="Proteomes" id="UP001217089"/>
    </source>
</evidence>
<organism evidence="7 8">
    <name type="scientific">Tegillarca granosa</name>
    <name type="common">Malaysian cockle</name>
    <name type="synonym">Anadara granosa</name>
    <dbReference type="NCBI Taxonomy" id="220873"/>
    <lineage>
        <taxon>Eukaryota</taxon>
        <taxon>Metazoa</taxon>
        <taxon>Spiralia</taxon>
        <taxon>Lophotrochozoa</taxon>
        <taxon>Mollusca</taxon>
        <taxon>Bivalvia</taxon>
        <taxon>Autobranchia</taxon>
        <taxon>Pteriomorphia</taxon>
        <taxon>Arcoida</taxon>
        <taxon>Arcoidea</taxon>
        <taxon>Arcidae</taxon>
        <taxon>Tegillarca</taxon>
    </lineage>
</organism>
<dbReference type="Proteomes" id="UP001217089">
    <property type="component" value="Unassembled WGS sequence"/>
</dbReference>
<dbReference type="CDD" id="cd00200">
    <property type="entry name" value="WD40"/>
    <property type="match status" value="1"/>
</dbReference>
<dbReference type="InterPro" id="IPR015943">
    <property type="entry name" value="WD40/YVTN_repeat-like_dom_sf"/>
</dbReference>
<evidence type="ECO:0000256" key="1">
    <source>
        <dbReference type="ARBA" id="ARBA00004123"/>
    </source>
</evidence>
<dbReference type="SMART" id="SM00320">
    <property type="entry name" value="WD40"/>
    <property type="match status" value="5"/>
</dbReference>
<comment type="subcellular location">
    <subcellularLocation>
        <location evidence="1">Nucleus</location>
    </subcellularLocation>
</comment>
<evidence type="ECO:0000256" key="4">
    <source>
        <dbReference type="ARBA" id="ARBA00023242"/>
    </source>
</evidence>
<dbReference type="InterPro" id="IPR020472">
    <property type="entry name" value="WD40_PAC1"/>
</dbReference>
<feature type="repeat" description="WD" evidence="5">
    <location>
        <begin position="151"/>
        <end position="179"/>
    </location>
</feature>
<feature type="repeat" description="WD" evidence="5">
    <location>
        <begin position="185"/>
        <end position="226"/>
    </location>
</feature>
<dbReference type="InterPro" id="IPR019775">
    <property type="entry name" value="WD40_repeat_CS"/>
</dbReference>
<feature type="compositionally biased region" description="Acidic residues" evidence="6">
    <location>
        <begin position="50"/>
        <end position="62"/>
    </location>
</feature>
<evidence type="ECO:0000313" key="7">
    <source>
        <dbReference type="EMBL" id="KAJ8299309.1"/>
    </source>
</evidence>
<evidence type="ECO:0000256" key="3">
    <source>
        <dbReference type="ARBA" id="ARBA00022737"/>
    </source>
</evidence>
<dbReference type="PROSITE" id="PS00678">
    <property type="entry name" value="WD_REPEATS_1"/>
    <property type="match status" value="1"/>
</dbReference>